<keyword evidence="1" id="KW-0699">rRNA-binding</keyword>
<sequence>MKIKQKNILVLDDLLSKIKKKKDKNYKKHSNSNDEFKNYYKLDDLLYRNDYKYIRKKKFVKKRIIKKKVLLKDEINYKNIQSIKRFIIKSGKIARITTTKLELKQQKLIAAEIKKARIAALLSPKIIYITTKKDIKSKNKNSFANKDIISKNNNNIYNKKNIYVKENRLVKNKNINPIYDKNKK</sequence>
<keyword evidence="2" id="KW-0694">RNA-binding</keyword>
<evidence type="ECO:0000256" key="1">
    <source>
        <dbReference type="ARBA" id="ARBA00022730"/>
    </source>
</evidence>
<dbReference type="GO" id="GO:0005840">
    <property type="term" value="C:ribosome"/>
    <property type="evidence" value="ECO:0007669"/>
    <property type="project" value="UniProtKB-KW"/>
</dbReference>
<gene>
    <name evidence="6" type="primary">rps18</name>
    <name evidence="6" type="ORF">AP062_006</name>
</gene>
<dbReference type="GO" id="GO:0019843">
    <property type="term" value="F:rRNA binding"/>
    <property type="evidence" value="ECO:0007669"/>
    <property type="project" value="UniProtKB-KW"/>
</dbReference>
<evidence type="ECO:0000256" key="3">
    <source>
        <dbReference type="ARBA" id="ARBA00022980"/>
    </source>
</evidence>
<reference evidence="6" key="1">
    <citation type="journal article" date="2016" name="Genome Biol. Evol.">
        <title>Detecting and Characterizing the Highly Divergent Plastid Genome of the Nonphotosynthetic Parasitic Plant Hydnora visseri (Hydnoraceae).</title>
        <authorList>
            <person name="Naumann J."/>
            <person name="Der J.P."/>
            <person name="Wafula E.K."/>
            <person name="Jones S.S."/>
            <person name="Wagner S.T."/>
            <person name="Honaas L.A."/>
            <person name="Ralph P.E."/>
            <person name="Bolin J.F."/>
            <person name="Maass E."/>
            <person name="Neinhuis C."/>
            <person name="Wanke S."/>
            <person name="dePamphilis C.W."/>
        </authorList>
    </citation>
    <scope>NUCLEOTIDE SEQUENCE</scope>
</reference>
<proteinExistence type="predicted"/>
<accession>A0A0X9LR85</accession>
<dbReference type="GeneID" id="26900238"/>
<evidence type="ECO:0000256" key="4">
    <source>
        <dbReference type="ARBA" id="ARBA00023274"/>
    </source>
</evidence>
<keyword evidence="3 6" id="KW-0689">Ribosomal protein</keyword>
<dbReference type="Pfam" id="PF01084">
    <property type="entry name" value="Ribosomal_S18"/>
    <property type="match status" value="1"/>
</dbReference>
<dbReference type="InterPro" id="IPR001648">
    <property type="entry name" value="Ribosomal_bS18"/>
</dbReference>
<name>A0A0X9LR85_HYDVS</name>
<geneLocation type="plastid" evidence="6"/>
<dbReference type="GO" id="GO:1990904">
    <property type="term" value="C:ribonucleoprotein complex"/>
    <property type="evidence" value="ECO:0007669"/>
    <property type="project" value="UniProtKB-KW"/>
</dbReference>
<evidence type="ECO:0000256" key="5">
    <source>
        <dbReference type="ARBA" id="ARBA00035266"/>
    </source>
</evidence>
<keyword evidence="6" id="KW-0934">Plastid</keyword>
<dbReference type="GO" id="GO:0003735">
    <property type="term" value="F:structural constituent of ribosome"/>
    <property type="evidence" value="ECO:0007669"/>
    <property type="project" value="InterPro"/>
</dbReference>
<dbReference type="GO" id="GO:0006412">
    <property type="term" value="P:translation"/>
    <property type="evidence" value="ECO:0007669"/>
    <property type="project" value="InterPro"/>
</dbReference>
<dbReference type="PRINTS" id="PR00974">
    <property type="entry name" value="RIBOSOMALS18"/>
</dbReference>
<keyword evidence="4" id="KW-0687">Ribonucleoprotein</keyword>
<dbReference type="Gene3D" id="4.10.640.10">
    <property type="entry name" value="Ribosomal protein S18"/>
    <property type="match status" value="1"/>
</dbReference>
<evidence type="ECO:0000256" key="2">
    <source>
        <dbReference type="ARBA" id="ARBA00022884"/>
    </source>
</evidence>
<dbReference type="SUPFAM" id="SSF46911">
    <property type="entry name" value="Ribosomal protein S18"/>
    <property type="match status" value="1"/>
</dbReference>
<dbReference type="InterPro" id="IPR036870">
    <property type="entry name" value="Ribosomal_bS18_sf"/>
</dbReference>
<dbReference type="AlphaFoldDB" id="A0A0X9LR85"/>
<evidence type="ECO:0000313" key="6">
    <source>
        <dbReference type="EMBL" id="ALZ49982.1"/>
    </source>
</evidence>
<dbReference type="RefSeq" id="YP_009231664.1">
    <property type="nucleotide sequence ID" value="NC_029358.1"/>
</dbReference>
<protein>
    <recommendedName>
        <fullName evidence="5">Small ribosomal subunit protein bS18c</fullName>
    </recommendedName>
</protein>
<dbReference type="EMBL" id="KT970098">
    <property type="protein sequence ID" value="ALZ49982.1"/>
    <property type="molecule type" value="Genomic_DNA"/>
</dbReference>
<organism evidence="6">
    <name type="scientific">Hydnora visseri</name>
    <name type="common">Visser's hydnora</name>
    <name type="synonym">Subterranean holoparasitic plant</name>
    <dbReference type="NCBI Taxonomy" id="1329980"/>
    <lineage>
        <taxon>Eukaryota</taxon>
        <taxon>Viridiplantae</taxon>
        <taxon>Streptophyta</taxon>
        <taxon>Embryophyta</taxon>
        <taxon>Tracheophyta</taxon>
        <taxon>Spermatophyta</taxon>
        <taxon>Magnoliopsida</taxon>
        <taxon>Magnoliidae</taxon>
        <taxon>Piperales</taxon>
        <taxon>Hydnoraceae</taxon>
        <taxon>Hydnora</taxon>
    </lineage>
</organism>